<dbReference type="PROSITE" id="PS51318">
    <property type="entry name" value="TAT"/>
    <property type="match status" value="1"/>
</dbReference>
<protein>
    <submittedName>
        <fullName evidence="6">Alpha/beta fold hydrolase</fullName>
    </submittedName>
</protein>
<dbReference type="InterPro" id="IPR000639">
    <property type="entry name" value="Epox_hydrolase-like"/>
</dbReference>
<dbReference type="InterPro" id="IPR029058">
    <property type="entry name" value="AB_hydrolase_fold"/>
</dbReference>
<name>A0A844CVW4_9BURK</name>
<evidence type="ECO:0000313" key="6">
    <source>
        <dbReference type="EMBL" id="MRW84937.1"/>
    </source>
</evidence>
<dbReference type="InterPro" id="IPR010497">
    <property type="entry name" value="Epoxide_hydro_N"/>
</dbReference>
<reference evidence="6 7" key="1">
    <citation type="submission" date="2019-11" db="EMBL/GenBank/DDBJ databases">
        <title>Novel species isolated from a subtropical stream in China.</title>
        <authorList>
            <person name="Lu H."/>
        </authorList>
    </citation>
    <scope>NUCLEOTIDE SEQUENCE [LARGE SCALE GENOMIC DNA]</scope>
    <source>
        <strain evidence="6 7">FT26W</strain>
    </source>
</reference>
<dbReference type="InterPro" id="IPR006311">
    <property type="entry name" value="TAT_signal"/>
</dbReference>
<sequence>MDQFPMPDSSRRAALRGIAAAAAAGGLASVLPASAEARIDVSKIAFERPAARAGVHPFKVAVPQAALDDLKLRLSLVRWPEQETVTDWSQGLPLQRLQSLVEYWRHGYNWRRAEAALNALPQFKTNIDGLDIHFLHVRSQHANALPLVLTHGWPGSIFEFLKVIGPLVDPTAHGGKAEDAFHVVIPSLPGYGFSGKPEVGGWGLPRIARAWSVLMERLGYTKWVAQGGDWGAGVTTWLAKQHAQGLAAVHLNLPILFPPPLDGAPDAQEQATIAQLVAFDGAKSGYAKLQGTRPQTIGYALADSPVAQAAWIYEKLGEWSDSGNDPESVLTRDEILDNISLYWLTDSGASSARLYAESFSTDFSTQKLDLPVAVSLFPGELYQPPRKWGERVYSRLYYWNQAARGGHFAAFEQPTLFTAELRRAFATIR</sequence>
<dbReference type="EMBL" id="WKJL01000008">
    <property type="protein sequence ID" value="MRW84937.1"/>
    <property type="molecule type" value="Genomic_DNA"/>
</dbReference>
<organism evidence="6 7">
    <name type="scientific">Duganella aquatilis</name>
    <dbReference type="NCBI Taxonomy" id="2666082"/>
    <lineage>
        <taxon>Bacteria</taxon>
        <taxon>Pseudomonadati</taxon>
        <taxon>Pseudomonadota</taxon>
        <taxon>Betaproteobacteria</taxon>
        <taxon>Burkholderiales</taxon>
        <taxon>Oxalobacteraceae</taxon>
        <taxon>Telluria group</taxon>
        <taxon>Duganella</taxon>
    </lineage>
</organism>
<evidence type="ECO:0000256" key="1">
    <source>
        <dbReference type="ARBA" id="ARBA00010088"/>
    </source>
</evidence>
<comment type="similarity">
    <text evidence="1">Belongs to the peptidase S33 family.</text>
</comment>
<feature type="domain" description="Epoxide hydrolase N-terminal" evidence="5">
    <location>
        <begin position="55"/>
        <end position="160"/>
    </location>
</feature>
<evidence type="ECO:0000313" key="7">
    <source>
        <dbReference type="Proteomes" id="UP000439986"/>
    </source>
</evidence>
<evidence type="ECO:0000256" key="4">
    <source>
        <dbReference type="PIRSR" id="PIRSR001112-1"/>
    </source>
</evidence>
<dbReference type="PANTHER" id="PTHR21661:SF35">
    <property type="entry name" value="EPOXIDE HYDROLASE"/>
    <property type="match status" value="1"/>
</dbReference>
<dbReference type="GO" id="GO:0097176">
    <property type="term" value="P:epoxide metabolic process"/>
    <property type="evidence" value="ECO:0007669"/>
    <property type="project" value="TreeGrafter"/>
</dbReference>
<dbReference type="RefSeq" id="WP_154357992.1">
    <property type="nucleotide sequence ID" value="NZ_WKJL01000008.1"/>
</dbReference>
<keyword evidence="2" id="KW-0058">Aromatic hydrocarbons catabolism</keyword>
<evidence type="ECO:0000256" key="2">
    <source>
        <dbReference type="ARBA" id="ARBA00022797"/>
    </source>
</evidence>
<dbReference type="InterPro" id="IPR016292">
    <property type="entry name" value="Epoxide_hydrolase"/>
</dbReference>
<gene>
    <name evidence="6" type="ORF">GJ698_12685</name>
</gene>
<dbReference type="Proteomes" id="UP000439986">
    <property type="component" value="Unassembled WGS sequence"/>
</dbReference>
<dbReference type="Gene3D" id="3.40.50.1820">
    <property type="entry name" value="alpha/beta hydrolase"/>
    <property type="match status" value="1"/>
</dbReference>
<dbReference type="PANTHER" id="PTHR21661">
    <property type="entry name" value="EPOXIDE HYDROLASE 1-RELATED"/>
    <property type="match status" value="1"/>
</dbReference>
<keyword evidence="3 6" id="KW-0378">Hydrolase</keyword>
<evidence type="ECO:0000259" key="5">
    <source>
        <dbReference type="Pfam" id="PF06441"/>
    </source>
</evidence>
<dbReference type="SUPFAM" id="SSF53474">
    <property type="entry name" value="alpha/beta-Hydrolases"/>
    <property type="match status" value="1"/>
</dbReference>
<evidence type="ECO:0000256" key="3">
    <source>
        <dbReference type="ARBA" id="ARBA00022801"/>
    </source>
</evidence>
<dbReference type="Pfam" id="PF06441">
    <property type="entry name" value="EHN"/>
    <property type="match status" value="1"/>
</dbReference>
<dbReference type="PRINTS" id="PR00412">
    <property type="entry name" value="EPOXHYDRLASE"/>
</dbReference>
<accession>A0A844CVW4</accession>
<dbReference type="AlphaFoldDB" id="A0A844CVW4"/>
<keyword evidence="7" id="KW-1185">Reference proteome</keyword>
<feature type="active site" description="Nucleophile" evidence="4">
    <location>
        <position position="229"/>
    </location>
</feature>
<proteinExistence type="inferred from homology"/>
<comment type="caution">
    <text evidence="6">The sequence shown here is derived from an EMBL/GenBank/DDBJ whole genome shotgun (WGS) entry which is preliminary data.</text>
</comment>
<dbReference type="GO" id="GO:0004301">
    <property type="term" value="F:epoxide hydrolase activity"/>
    <property type="evidence" value="ECO:0007669"/>
    <property type="project" value="TreeGrafter"/>
</dbReference>
<feature type="active site" description="Proton acceptor" evidence="4">
    <location>
        <position position="407"/>
    </location>
</feature>
<dbReference type="PIRSF" id="PIRSF001112">
    <property type="entry name" value="Epoxide_hydrolase"/>
    <property type="match status" value="1"/>
</dbReference>
<feature type="active site" description="Proton donor" evidence="4">
    <location>
        <position position="355"/>
    </location>
</feature>